<dbReference type="EMBL" id="MT711976">
    <property type="protein sequence ID" value="QMP84131.1"/>
    <property type="molecule type" value="Genomic_DNA"/>
</dbReference>
<dbReference type="Proteomes" id="UP000515922">
    <property type="component" value="Segment"/>
</dbReference>
<dbReference type="EMBL" id="MT711976">
    <property type="protein sequence ID" value="QMP84355.1"/>
    <property type="molecule type" value="Genomic_DNA"/>
</dbReference>
<reference evidence="1 3" key="1">
    <citation type="submission" date="2020-07" db="EMBL/GenBank/DDBJ databases">
        <title>Streptomyces phage Genome sequencing and assembly.</title>
        <authorList>
            <person name="Sharma V."/>
            <person name="Hardy A."/>
            <person name="Frunzke J."/>
        </authorList>
    </citation>
    <scope>NUCLEOTIDE SEQUENCE [LARGE SCALE GENOMIC DNA]</scope>
</reference>
<proteinExistence type="predicted"/>
<organism evidence="1 3">
    <name type="scientific">Streptomyces phage Coruscant</name>
    <dbReference type="NCBI Taxonomy" id="2739834"/>
    <lineage>
        <taxon>Viruses</taxon>
        <taxon>Duplodnaviria</taxon>
        <taxon>Heunggongvirae</taxon>
        <taxon>Uroviricota</taxon>
        <taxon>Caudoviricetes</taxon>
        <taxon>Stanwilliamsviridae</taxon>
        <taxon>Boydwoodruffvirinae</taxon>
        <taxon>Coruscantvirus</taxon>
        <taxon>Coruscantvirus coruscant</taxon>
    </lineage>
</organism>
<evidence type="ECO:0000313" key="2">
    <source>
        <dbReference type="EMBL" id="QMP84355.1"/>
    </source>
</evidence>
<accession>A0A7G4AVU1</accession>
<evidence type="ECO:0000313" key="3">
    <source>
        <dbReference type="Proteomes" id="UP000515922"/>
    </source>
</evidence>
<name>A0A7G4AVU1_9CAUD</name>
<evidence type="ECO:0000313" key="1">
    <source>
        <dbReference type="EMBL" id="QMP84131.1"/>
    </source>
</evidence>
<protein>
    <submittedName>
        <fullName evidence="1">Uncharacterized protein</fullName>
    </submittedName>
</protein>
<sequence>MFCLIEVDTLPATKRGTYSTVEEAIKAAKEMEIVHFYVFPDNGEPHVHCSF</sequence>
<keyword evidence="3" id="KW-1185">Reference proteome</keyword>
<gene>
    <name evidence="1" type="ORF">HUN41_00001</name>
    <name evidence="2" type="ORF">HUN41_00267</name>
</gene>